<dbReference type="InterPro" id="IPR006073">
    <property type="entry name" value="GTP-bd"/>
</dbReference>
<sequence length="191" mass="21020">MKGLDLKVPEWMFVGRCNTGKSTLINSLLGEDLARVKAVAGYTPCINVYNVGGILRIVDTPGYGVKGRAWQGELVEQWLQRGGVLGANVIVDSRRGPLECDEAVVSMLERSGVGWDGVLSKGDVINDQRVREVIKEVDEFPSKFGKWLCLDGRDGKLGGGVSRLRYRVLERCFGDVLLHPKVIKKGGFNCR</sequence>
<protein>
    <submittedName>
        <fullName evidence="2">GTP-binding protein EngB</fullName>
    </submittedName>
</protein>
<gene>
    <name evidence="2" type="ORF">BOH78_3496</name>
</gene>
<comment type="caution">
    <text evidence="2">The sequence shown here is derived from an EMBL/GenBank/DDBJ whole genome shotgun (WGS) entry which is preliminary data.</text>
</comment>
<dbReference type="Proteomes" id="UP000189274">
    <property type="component" value="Unassembled WGS sequence"/>
</dbReference>
<dbReference type="EMBL" id="MQVM01000017">
    <property type="protein sequence ID" value="ONH73024.1"/>
    <property type="molecule type" value="Genomic_DNA"/>
</dbReference>
<dbReference type="PANTHER" id="PTHR46498">
    <property type="entry name" value="GTP-BINDING PROTEIN 8"/>
    <property type="match status" value="1"/>
</dbReference>
<dbReference type="InterPro" id="IPR027417">
    <property type="entry name" value="P-loop_NTPase"/>
</dbReference>
<dbReference type="GO" id="GO:0005525">
    <property type="term" value="F:GTP binding"/>
    <property type="evidence" value="ECO:0007669"/>
    <property type="project" value="InterPro"/>
</dbReference>
<proteinExistence type="predicted"/>
<dbReference type="VEuPathDB" id="FungiDB:C5L36_0D01310"/>
<accession>A0A1V2LJZ5</accession>
<dbReference type="Gene3D" id="3.40.50.300">
    <property type="entry name" value="P-loop containing nucleotide triphosphate hydrolases"/>
    <property type="match status" value="1"/>
</dbReference>
<reference evidence="3" key="1">
    <citation type="journal article" date="2017" name="Genome Announc.">
        <title>Genome sequences of Cyberlindnera fabianii 65, Pichia kudriavzevii 129, and Saccharomyces cerevisiae 131 isolated from fermented masau fruits in Zimbabwe.</title>
        <authorList>
            <person name="van Rijswijck I.M.H."/>
            <person name="Derks M.F.L."/>
            <person name="Abee T."/>
            <person name="de Ridder D."/>
            <person name="Smid E.J."/>
        </authorList>
    </citation>
    <scope>NUCLEOTIDE SEQUENCE [LARGE SCALE GENOMIC DNA]</scope>
    <source>
        <strain evidence="3">129</strain>
    </source>
</reference>
<dbReference type="SUPFAM" id="SSF52540">
    <property type="entry name" value="P-loop containing nucleoside triphosphate hydrolases"/>
    <property type="match status" value="1"/>
</dbReference>
<dbReference type="Pfam" id="PF01926">
    <property type="entry name" value="MMR_HSR1"/>
    <property type="match status" value="1"/>
</dbReference>
<dbReference type="AlphaFoldDB" id="A0A1V2LJZ5"/>
<dbReference type="InterPro" id="IPR052279">
    <property type="entry name" value="EngB_GTPase"/>
</dbReference>
<evidence type="ECO:0000313" key="2">
    <source>
        <dbReference type="EMBL" id="ONH73024.1"/>
    </source>
</evidence>
<organism evidence="2 3">
    <name type="scientific">Pichia kudriavzevii</name>
    <name type="common">Yeast</name>
    <name type="synonym">Issatchenkia orientalis</name>
    <dbReference type="NCBI Taxonomy" id="4909"/>
    <lineage>
        <taxon>Eukaryota</taxon>
        <taxon>Fungi</taxon>
        <taxon>Dikarya</taxon>
        <taxon>Ascomycota</taxon>
        <taxon>Saccharomycotina</taxon>
        <taxon>Pichiomycetes</taxon>
        <taxon>Pichiales</taxon>
        <taxon>Pichiaceae</taxon>
        <taxon>Pichia</taxon>
    </lineage>
</organism>
<name>A0A1V2LJZ5_PICKU</name>
<feature type="domain" description="G" evidence="1">
    <location>
        <begin position="12"/>
        <end position="108"/>
    </location>
</feature>
<dbReference type="GO" id="GO:0005739">
    <property type="term" value="C:mitochondrion"/>
    <property type="evidence" value="ECO:0007669"/>
    <property type="project" value="TreeGrafter"/>
</dbReference>
<evidence type="ECO:0000313" key="3">
    <source>
        <dbReference type="Proteomes" id="UP000189274"/>
    </source>
</evidence>
<dbReference type="PANTHER" id="PTHR46498:SF1">
    <property type="entry name" value="GTP-BINDING PROTEIN 8"/>
    <property type="match status" value="1"/>
</dbReference>
<evidence type="ECO:0000259" key="1">
    <source>
        <dbReference type="Pfam" id="PF01926"/>
    </source>
</evidence>